<keyword evidence="13" id="KW-0547">Nucleotide-binding</keyword>
<evidence type="ECO:0000256" key="6">
    <source>
        <dbReference type="ARBA" id="ARBA00022857"/>
    </source>
</evidence>
<evidence type="ECO:0000256" key="11">
    <source>
        <dbReference type="PIRNR" id="PIRNR006621"/>
    </source>
</evidence>
<dbReference type="GO" id="GO:0017150">
    <property type="term" value="F:tRNA dihydrouridine synthase activity"/>
    <property type="evidence" value="ECO:0007669"/>
    <property type="project" value="InterPro"/>
</dbReference>
<evidence type="ECO:0000256" key="2">
    <source>
        <dbReference type="ARBA" id="ARBA00022555"/>
    </source>
</evidence>
<feature type="binding site" evidence="13">
    <location>
        <position position="143"/>
    </location>
    <ligand>
        <name>FMN</name>
        <dbReference type="ChEBI" id="CHEBI:58210"/>
    </ligand>
</feature>
<evidence type="ECO:0000256" key="10">
    <source>
        <dbReference type="ARBA" id="ARBA00048802"/>
    </source>
</evidence>
<accession>D3PE06</accession>
<gene>
    <name evidence="15" type="ordered locus">DEFDS_1368</name>
</gene>
<evidence type="ECO:0000313" key="15">
    <source>
        <dbReference type="EMBL" id="BAI80829.1"/>
    </source>
</evidence>
<feature type="binding site" evidence="13">
    <location>
        <begin position="228"/>
        <end position="229"/>
    </location>
    <ligand>
        <name>FMN</name>
        <dbReference type="ChEBI" id="CHEBI:58210"/>
    </ligand>
</feature>
<dbReference type="PANTHER" id="PTHR45846:SF1">
    <property type="entry name" value="TRNA-DIHYDROURIDINE(47) SYNTHASE [NAD(P)(+)]-LIKE"/>
    <property type="match status" value="1"/>
</dbReference>
<dbReference type="InterPro" id="IPR013785">
    <property type="entry name" value="Aldolase_TIM"/>
</dbReference>
<comment type="catalytic activity">
    <reaction evidence="10">
        <text>a 5,6-dihydrouridine in tRNA + NAD(+) = a uridine in tRNA + NADH + H(+)</text>
        <dbReference type="Rhea" id="RHEA:54452"/>
        <dbReference type="Rhea" id="RHEA-COMP:13339"/>
        <dbReference type="Rhea" id="RHEA-COMP:13887"/>
        <dbReference type="ChEBI" id="CHEBI:15378"/>
        <dbReference type="ChEBI" id="CHEBI:57540"/>
        <dbReference type="ChEBI" id="CHEBI:57945"/>
        <dbReference type="ChEBI" id="CHEBI:65315"/>
        <dbReference type="ChEBI" id="CHEBI:74443"/>
    </reaction>
</comment>
<dbReference type="STRING" id="639282.DEFDS_1368"/>
<dbReference type="eggNOG" id="COG0042">
    <property type="taxonomic scope" value="Bacteria"/>
</dbReference>
<comment type="function">
    <text evidence="1 11">Catalyzes the synthesis of 5,6-dihydrouridine (D), a modified base found in the D-loop of most tRNAs, via the reduction of the C5-C6 double bond in target uridines.</text>
</comment>
<dbReference type="HOGENOM" id="CLU_013299_0_3_0"/>
<dbReference type="KEGG" id="ddf:DEFDS_1368"/>
<organism evidence="15 16">
    <name type="scientific">Deferribacter desulfuricans (strain DSM 14783 / JCM 11476 / NBRC 101012 / SSM1)</name>
    <dbReference type="NCBI Taxonomy" id="639282"/>
    <lineage>
        <taxon>Bacteria</taxon>
        <taxon>Pseudomonadati</taxon>
        <taxon>Deferribacterota</taxon>
        <taxon>Deferribacteres</taxon>
        <taxon>Deferribacterales</taxon>
        <taxon>Deferribacteraceae</taxon>
        <taxon>Deferribacter</taxon>
    </lineage>
</organism>
<dbReference type="GO" id="GO:0050660">
    <property type="term" value="F:flavin adenine dinucleotide binding"/>
    <property type="evidence" value="ECO:0007669"/>
    <property type="project" value="InterPro"/>
</dbReference>
<evidence type="ECO:0000256" key="4">
    <source>
        <dbReference type="ARBA" id="ARBA00022643"/>
    </source>
</evidence>
<evidence type="ECO:0000256" key="1">
    <source>
        <dbReference type="ARBA" id="ARBA00002790"/>
    </source>
</evidence>
<dbReference type="EMBL" id="AP011529">
    <property type="protein sequence ID" value="BAI80829.1"/>
    <property type="molecule type" value="Genomic_DNA"/>
</dbReference>
<comment type="catalytic activity">
    <reaction evidence="9">
        <text>a 5,6-dihydrouridine in tRNA + NADP(+) = a uridine in tRNA + NADPH + H(+)</text>
        <dbReference type="Rhea" id="RHEA:23624"/>
        <dbReference type="Rhea" id="RHEA-COMP:13339"/>
        <dbReference type="Rhea" id="RHEA-COMP:13887"/>
        <dbReference type="ChEBI" id="CHEBI:15378"/>
        <dbReference type="ChEBI" id="CHEBI:57783"/>
        <dbReference type="ChEBI" id="CHEBI:58349"/>
        <dbReference type="ChEBI" id="CHEBI:65315"/>
        <dbReference type="ChEBI" id="CHEBI:74443"/>
    </reaction>
</comment>
<dbReference type="Pfam" id="PF01207">
    <property type="entry name" value="Dus"/>
    <property type="match status" value="1"/>
</dbReference>
<evidence type="ECO:0000259" key="14">
    <source>
        <dbReference type="Pfam" id="PF01207"/>
    </source>
</evidence>
<dbReference type="InterPro" id="IPR035587">
    <property type="entry name" value="DUS-like_FMN-bd"/>
</dbReference>
<keyword evidence="3 11" id="KW-0285">Flavoprotein</keyword>
<keyword evidence="6" id="KW-0521">NADP</keyword>
<dbReference type="Gene3D" id="1.10.1200.80">
    <property type="entry name" value="Putative flavin oxidoreducatase, domain 2"/>
    <property type="match status" value="1"/>
</dbReference>
<proteinExistence type="inferred from homology"/>
<feature type="binding site" evidence="13">
    <location>
        <position position="173"/>
    </location>
    <ligand>
        <name>FMN</name>
        <dbReference type="ChEBI" id="CHEBI:58210"/>
    </ligand>
</feature>
<keyword evidence="7" id="KW-0694">RNA-binding</keyword>
<comment type="similarity">
    <text evidence="11">Belongs to the dus family.</text>
</comment>
<evidence type="ECO:0000313" key="16">
    <source>
        <dbReference type="Proteomes" id="UP000001520"/>
    </source>
</evidence>
<dbReference type="PIRSF" id="PIRSF006621">
    <property type="entry name" value="Dus"/>
    <property type="match status" value="1"/>
</dbReference>
<keyword evidence="16" id="KW-1185">Reference proteome</keyword>
<protein>
    <recommendedName>
        <fullName evidence="11">tRNA-dihydrouridine synthase</fullName>
        <ecNumber evidence="11">1.3.1.-</ecNumber>
    </recommendedName>
</protein>
<evidence type="ECO:0000256" key="9">
    <source>
        <dbReference type="ARBA" id="ARBA00048205"/>
    </source>
</evidence>
<keyword evidence="2" id="KW-0820">tRNA-binding</keyword>
<evidence type="ECO:0000256" key="7">
    <source>
        <dbReference type="ARBA" id="ARBA00022884"/>
    </source>
</evidence>
<evidence type="ECO:0000256" key="3">
    <source>
        <dbReference type="ARBA" id="ARBA00022630"/>
    </source>
</evidence>
<feature type="active site" description="Proton donor" evidence="12">
    <location>
        <position position="104"/>
    </location>
</feature>
<evidence type="ECO:0000256" key="12">
    <source>
        <dbReference type="PIRSR" id="PIRSR006621-1"/>
    </source>
</evidence>
<name>D3PE06_DEFDS</name>
<dbReference type="EC" id="1.3.1.-" evidence="11"/>
<evidence type="ECO:0000256" key="8">
    <source>
        <dbReference type="ARBA" id="ARBA00023002"/>
    </source>
</evidence>
<dbReference type="SUPFAM" id="SSF51395">
    <property type="entry name" value="FMN-linked oxidoreductases"/>
    <property type="match status" value="1"/>
</dbReference>
<evidence type="ECO:0000256" key="5">
    <source>
        <dbReference type="ARBA" id="ARBA00022694"/>
    </source>
</evidence>
<feature type="binding site" evidence="13">
    <location>
        <position position="73"/>
    </location>
    <ligand>
        <name>FMN</name>
        <dbReference type="ChEBI" id="CHEBI:58210"/>
    </ligand>
</feature>
<dbReference type="Proteomes" id="UP000001520">
    <property type="component" value="Chromosome"/>
</dbReference>
<reference evidence="15 16" key="1">
    <citation type="journal article" date="2010" name="DNA Res.">
        <title>Bacterial lifestyle in a deep-sea hydrothermal vent chimney revealed by the genome sequence of the thermophilic bacterium Deferribacter desulfuricans SSM1.</title>
        <authorList>
            <person name="Takaki Y."/>
            <person name="Shimamura S."/>
            <person name="Nakagawa S."/>
            <person name="Fukuhara Y."/>
            <person name="Horikawa H."/>
            <person name="Ankai A."/>
            <person name="Harada T."/>
            <person name="Hosoyama A."/>
            <person name="Oguchi A."/>
            <person name="Fukui S."/>
            <person name="Fujita N."/>
            <person name="Takami H."/>
            <person name="Takai K."/>
        </authorList>
    </citation>
    <scope>NUCLEOTIDE SEQUENCE [LARGE SCALE GENOMIC DNA]</scope>
    <source>
        <strain evidence="16">DSM 14783 / JCM 11476 / NBRC 101012 / SSM1</strain>
    </source>
</reference>
<dbReference type="Gene3D" id="3.20.20.70">
    <property type="entry name" value="Aldolase class I"/>
    <property type="match status" value="1"/>
</dbReference>
<keyword evidence="8 11" id="KW-0560">Oxidoreductase</keyword>
<dbReference type="CDD" id="cd02801">
    <property type="entry name" value="DUS_like_FMN"/>
    <property type="match status" value="1"/>
</dbReference>
<dbReference type="AlphaFoldDB" id="D3PE06"/>
<keyword evidence="4 11" id="KW-0288">FMN</keyword>
<comment type="cofactor">
    <cofactor evidence="11 13">
        <name>FMN</name>
        <dbReference type="ChEBI" id="CHEBI:58210"/>
    </cofactor>
</comment>
<dbReference type="InterPro" id="IPR001269">
    <property type="entry name" value="DUS_fam"/>
</dbReference>
<keyword evidence="5 11" id="KW-0819">tRNA processing</keyword>
<feature type="domain" description="DUS-like FMN-binding" evidence="14">
    <location>
        <begin position="17"/>
        <end position="316"/>
    </location>
</feature>
<dbReference type="PANTHER" id="PTHR45846">
    <property type="entry name" value="TRNA-DIHYDROURIDINE(47) SYNTHASE [NAD(P)(+)]-LIKE"/>
    <property type="match status" value="1"/>
</dbReference>
<dbReference type="GO" id="GO:0000049">
    <property type="term" value="F:tRNA binding"/>
    <property type="evidence" value="ECO:0007669"/>
    <property type="project" value="UniProtKB-KW"/>
</dbReference>
<sequence>MTDKHIIEIIKKDKLVAAPLAGVTTPPFRKIVRKFFDGLIYTEMVSAEGLKRKVKATLDYIKIQPIDRPIFIQVFGSNPDTIYEAIKICEDLASPEGYDLNAGCPVKKVIKANAGSYLLKDLNNLTNIIKNMRKATDKPISVKTRLGWDYNSLVYKEILNMCENEGVDILTIHARTKTEMFSGDIHFDALSELATLKKNVTLIGNGNVVDKTSFDKMIETGVDAIMIGRAYMKAPWIFQAIKHNLDIHNFLTLKQKINILMELLTFEKSFRRNYIDFIRKYSVWFLKGYKGSTELRKKIYKINTEQEIVKTLEEFLEQNS</sequence>
<evidence type="ECO:0000256" key="13">
    <source>
        <dbReference type="PIRSR" id="PIRSR006621-2"/>
    </source>
</evidence>
<dbReference type="InterPro" id="IPR024036">
    <property type="entry name" value="tRNA-dHydroUridine_Synthase_C"/>
</dbReference>